<dbReference type="EMBL" id="AYSA01000137">
    <property type="protein sequence ID" value="ESZ96445.1"/>
    <property type="molecule type" value="Genomic_DNA"/>
</dbReference>
<protein>
    <recommendedName>
        <fullName evidence="4">Fungal N-terminal domain-containing protein</fullName>
    </recommendedName>
</protein>
<dbReference type="OrthoDB" id="5431013at2759"/>
<feature type="compositionally biased region" description="Basic and acidic residues" evidence="1">
    <location>
        <begin position="376"/>
        <end position="400"/>
    </location>
</feature>
<feature type="region of interest" description="Disordered" evidence="1">
    <location>
        <begin position="483"/>
        <end position="503"/>
    </location>
</feature>
<proteinExistence type="predicted"/>
<evidence type="ECO:0000313" key="2">
    <source>
        <dbReference type="EMBL" id="ESZ96445.1"/>
    </source>
</evidence>
<dbReference type="STRING" id="1432307.W9CPM6"/>
<sequence>MDPIKILGAASSAVGIASFGIQLIQVLTKYANDASSAAQNLRATLTNIRAASNSIEQINIFLKEESERVVKQRQKATLLSIEGIRKFQQTTDDCLKIFWRVEAWVLNKDDSPDLEIKIKLRLCEYKEELRANPGKHPKLLKVDEALAKVRKFKESRLARYINPLGEHKLDRYSKELQRLQVSLNVFFSILNIRAVQNQPALSSNGSLIAHMYNMARHDAQQAQYTNIELCAEPQQNHSVDYEFHSGARDWETNRLNTGFMPLLSRTQYIPGRNEGVPYIDSSYTGTGWPQIPPYHVAHSEIHPRDPPNSHRFLLPAVPDDPWKLFRQRTHVENEDAVIDAAENHMAHFDAKARRKFISTSTLDNDDTKIYPGELNADERSRKDHKDESRHQKQKERENSKSGKSTPSHRSGAPWSERGGVSQTAVTLTPLVEYGFDLAHTSGVSKPEIQTDDIDEIYTISDLRKILKITVPFYTRVLEDKQPQSEVSMEPKSPGSALKYKGNDLSHPIEDTFGDRDLSDVLCIYNSLTNP</sequence>
<dbReference type="AlphaFoldDB" id="W9CPM6"/>
<evidence type="ECO:0008006" key="4">
    <source>
        <dbReference type="Google" id="ProtNLM"/>
    </source>
</evidence>
<name>W9CPM6_SCLBF</name>
<gene>
    <name evidence="2" type="ORF">SBOR_3177</name>
</gene>
<keyword evidence="3" id="KW-1185">Reference proteome</keyword>
<comment type="caution">
    <text evidence="2">The sequence shown here is derived from an EMBL/GenBank/DDBJ whole genome shotgun (WGS) entry which is preliminary data.</text>
</comment>
<evidence type="ECO:0000256" key="1">
    <source>
        <dbReference type="SAM" id="MobiDB-lite"/>
    </source>
</evidence>
<evidence type="ECO:0000313" key="3">
    <source>
        <dbReference type="Proteomes" id="UP000019487"/>
    </source>
</evidence>
<feature type="region of interest" description="Disordered" evidence="1">
    <location>
        <begin position="362"/>
        <end position="421"/>
    </location>
</feature>
<organism evidence="2 3">
    <name type="scientific">Sclerotinia borealis (strain F-4128)</name>
    <dbReference type="NCBI Taxonomy" id="1432307"/>
    <lineage>
        <taxon>Eukaryota</taxon>
        <taxon>Fungi</taxon>
        <taxon>Dikarya</taxon>
        <taxon>Ascomycota</taxon>
        <taxon>Pezizomycotina</taxon>
        <taxon>Leotiomycetes</taxon>
        <taxon>Helotiales</taxon>
        <taxon>Sclerotiniaceae</taxon>
        <taxon>Sclerotinia</taxon>
    </lineage>
</organism>
<dbReference type="HOGENOM" id="CLU_514036_0_0_1"/>
<dbReference type="Proteomes" id="UP000019487">
    <property type="component" value="Unassembled WGS sequence"/>
</dbReference>
<accession>W9CPM6</accession>
<reference evidence="2 3" key="1">
    <citation type="journal article" date="2014" name="Genome Announc.">
        <title>Draft genome sequence of Sclerotinia borealis, a psychrophilic plant pathogenic fungus.</title>
        <authorList>
            <person name="Mardanov A.V."/>
            <person name="Beletsky A.V."/>
            <person name="Kadnikov V.V."/>
            <person name="Ignatov A.N."/>
            <person name="Ravin N.V."/>
        </authorList>
    </citation>
    <scope>NUCLEOTIDE SEQUENCE [LARGE SCALE GENOMIC DNA]</scope>
    <source>
        <strain evidence="3">F-4157</strain>
    </source>
</reference>